<name>A0AAD4H9V4_9FUNG</name>
<accession>A0AAD4H9V4</accession>
<sequence>MIQIHSLLTDQVDAILLTDRLPLRSFVIKQPIVSPKWMENFLKHTPNLEELQLISIYSIDGNKWGWPQFSRHLQELSLPLKRFHYSVQFMLLADDEEEKEIFVTCPTARERTFLTSKMTPSIIKCLMDQPFALTTLEITFDDQTRISASHQATRPKRGTSSFANARVFNISKPSKYPTPPIFWTFTGAFTPIRHQGVKSIRVRTKTNTS</sequence>
<evidence type="ECO:0000313" key="1">
    <source>
        <dbReference type="EMBL" id="KAG0279522.1"/>
    </source>
</evidence>
<dbReference type="AlphaFoldDB" id="A0AAD4H9V4"/>
<gene>
    <name evidence="1" type="ORF">BGZ95_000950</name>
</gene>
<proteinExistence type="predicted"/>
<reference evidence="1" key="1">
    <citation type="journal article" date="2020" name="Fungal Divers.">
        <title>Resolving the Mortierellaceae phylogeny through synthesis of multi-gene phylogenetics and phylogenomics.</title>
        <authorList>
            <person name="Vandepol N."/>
            <person name="Liber J."/>
            <person name="Desiro A."/>
            <person name="Na H."/>
            <person name="Kennedy M."/>
            <person name="Barry K."/>
            <person name="Grigoriev I.V."/>
            <person name="Miller A.N."/>
            <person name="O'Donnell K."/>
            <person name="Stajich J.E."/>
            <person name="Bonito G."/>
        </authorList>
    </citation>
    <scope>NUCLEOTIDE SEQUENCE</scope>
    <source>
        <strain evidence="1">NRRL 28262</strain>
    </source>
</reference>
<comment type="caution">
    <text evidence="1">The sequence shown here is derived from an EMBL/GenBank/DDBJ whole genome shotgun (WGS) entry which is preliminary data.</text>
</comment>
<keyword evidence="2" id="KW-1185">Reference proteome</keyword>
<organism evidence="1 2">
    <name type="scientific">Linnemannia exigua</name>
    <dbReference type="NCBI Taxonomy" id="604196"/>
    <lineage>
        <taxon>Eukaryota</taxon>
        <taxon>Fungi</taxon>
        <taxon>Fungi incertae sedis</taxon>
        <taxon>Mucoromycota</taxon>
        <taxon>Mortierellomycotina</taxon>
        <taxon>Mortierellomycetes</taxon>
        <taxon>Mortierellales</taxon>
        <taxon>Mortierellaceae</taxon>
        <taxon>Linnemannia</taxon>
    </lineage>
</organism>
<protein>
    <submittedName>
        <fullName evidence="1">Uncharacterized protein</fullName>
    </submittedName>
</protein>
<dbReference type="Proteomes" id="UP001194580">
    <property type="component" value="Unassembled WGS sequence"/>
</dbReference>
<evidence type="ECO:0000313" key="2">
    <source>
        <dbReference type="Proteomes" id="UP001194580"/>
    </source>
</evidence>
<dbReference type="EMBL" id="JAAAIL010000119">
    <property type="protein sequence ID" value="KAG0279522.1"/>
    <property type="molecule type" value="Genomic_DNA"/>
</dbReference>